<dbReference type="RefSeq" id="WP_147927340.1">
    <property type="nucleotide sequence ID" value="NZ_VKAC01000009.1"/>
</dbReference>
<evidence type="ECO:0000313" key="5">
    <source>
        <dbReference type="Proteomes" id="UP000321234"/>
    </source>
</evidence>
<feature type="chain" id="PRO_5038449494" evidence="2">
    <location>
        <begin position="30"/>
        <end position="426"/>
    </location>
</feature>
<dbReference type="OrthoDB" id="9770043at2"/>
<evidence type="ECO:0000256" key="2">
    <source>
        <dbReference type="SAM" id="SignalP"/>
    </source>
</evidence>
<proteinExistence type="predicted"/>
<dbReference type="Pfam" id="PF07995">
    <property type="entry name" value="GSDH"/>
    <property type="match status" value="1"/>
</dbReference>
<dbReference type="Proteomes" id="UP000321234">
    <property type="component" value="Unassembled WGS sequence"/>
</dbReference>
<dbReference type="AlphaFoldDB" id="A0A5C8ZCZ8"/>
<evidence type="ECO:0000259" key="3">
    <source>
        <dbReference type="Pfam" id="PF07995"/>
    </source>
</evidence>
<accession>A0A5C8ZCZ8</accession>
<feature type="domain" description="Glucose/Sorbosone dehydrogenase" evidence="3">
    <location>
        <begin position="91"/>
        <end position="408"/>
    </location>
</feature>
<sequence length="426" mass="43023">MGRRSPAGRAGRAAPAVLLAAALATSACSGQDAAAPAPVSTEQLPAPSSSSSSSGSASAPSSGVGGPPAALAAGLALRGTPQAAQDVVTGLDVPWSTVVMPDGSALVSERDAARVVRVSQSGTGWQAQQVPAPGPGGSVPDVEPRGEGGLLGLALSPAFAEDGYVYAYTTTATDDRVVRMRYTPGSADPSAPGSLSAPEPVLTGIASAAVHHGGRLAFGPDGMLYVTTGDASAPSTAQDRTALTGKVLRLTPDGQPAPGNPVEGSPVWTWGHRNPQGIGWDAAGRMFAAEFGQNAQDELNLLEPGRNYGWPLVEGAVAGPSGGPEDVTDPAFTAPLVTWRTADASPSGLLVTGDAVYVAALRGQELWRVPLDDGRLGEPERVVDGAHGRVRDVVAGPDGSLWVLTDNTSRGRPAAGDDRLLRLPLA</sequence>
<feature type="signal peptide" evidence="2">
    <location>
        <begin position="1"/>
        <end position="29"/>
    </location>
</feature>
<protein>
    <submittedName>
        <fullName evidence="4">PQQ-dependent sugar dehydrogenase</fullName>
    </submittedName>
</protein>
<dbReference type="SUPFAM" id="SSF50952">
    <property type="entry name" value="Soluble quinoprotein glucose dehydrogenase"/>
    <property type="match status" value="1"/>
</dbReference>
<evidence type="ECO:0000313" key="4">
    <source>
        <dbReference type="EMBL" id="TXR55334.1"/>
    </source>
</evidence>
<dbReference type="EMBL" id="VKAC01000009">
    <property type="protein sequence ID" value="TXR55334.1"/>
    <property type="molecule type" value="Genomic_DNA"/>
</dbReference>
<dbReference type="Gene3D" id="2.120.10.30">
    <property type="entry name" value="TolB, C-terminal domain"/>
    <property type="match status" value="1"/>
</dbReference>
<dbReference type="InterPro" id="IPR012938">
    <property type="entry name" value="Glc/Sorbosone_DH"/>
</dbReference>
<dbReference type="InterPro" id="IPR011042">
    <property type="entry name" value="6-blade_b-propeller_TolB-like"/>
</dbReference>
<evidence type="ECO:0000256" key="1">
    <source>
        <dbReference type="SAM" id="MobiDB-lite"/>
    </source>
</evidence>
<gene>
    <name evidence="4" type="ORF">FMM08_15840</name>
</gene>
<reference evidence="4 5" key="1">
    <citation type="submission" date="2019-07" db="EMBL/GenBank/DDBJ databases">
        <title>Quadrisphaera sp. strain DD2A genome sequencing and assembly.</title>
        <authorList>
            <person name="Kim I."/>
        </authorList>
    </citation>
    <scope>NUCLEOTIDE SEQUENCE [LARGE SCALE GENOMIC DNA]</scope>
    <source>
        <strain evidence="4 5">DD2A</strain>
    </source>
</reference>
<dbReference type="PANTHER" id="PTHR19328:SF13">
    <property type="entry name" value="HIPL1 PROTEIN"/>
    <property type="match status" value="1"/>
</dbReference>
<dbReference type="InterPro" id="IPR011041">
    <property type="entry name" value="Quinoprot_gluc/sorb_DH_b-prop"/>
</dbReference>
<keyword evidence="5" id="KW-1185">Reference proteome</keyword>
<name>A0A5C8ZCZ8_9ACTN</name>
<organism evidence="4 5">
    <name type="scientific">Quadrisphaera setariae</name>
    <dbReference type="NCBI Taxonomy" id="2593304"/>
    <lineage>
        <taxon>Bacteria</taxon>
        <taxon>Bacillati</taxon>
        <taxon>Actinomycetota</taxon>
        <taxon>Actinomycetes</taxon>
        <taxon>Kineosporiales</taxon>
        <taxon>Kineosporiaceae</taxon>
        <taxon>Quadrisphaera</taxon>
    </lineage>
</organism>
<feature type="compositionally biased region" description="Low complexity" evidence="1">
    <location>
        <begin position="44"/>
        <end position="66"/>
    </location>
</feature>
<dbReference type="PROSITE" id="PS51257">
    <property type="entry name" value="PROKAR_LIPOPROTEIN"/>
    <property type="match status" value="1"/>
</dbReference>
<feature type="region of interest" description="Disordered" evidence="1">
    <location>
        <begin position="30"/>
        <end position="66"/>
    </location>
</feature>
<dbReference type="PANTHER" id="PTHR19328">
    <property type="entry name" value="HEDGEHOG-INTERACTING PROTEIN"/>
    <property type="match status" value="1"/>
</dbReference>
<comment type="caution">
    <text evidence="4">The sequence shown here is derived from an EMBL/GenBank/DDBJ whole genome shotgun (WGS) entry which is preliminary data.</text>
</comment>
<keyword evidence="2" id="KW-0732">Signal</keyword>